<gene>
    <name evidence="1" type="ORF">ML462_02825</name>
</gene>
<accession>A0A9X1V107</accession>
<dbReference type="EMBL" id="JAKVTV010000001">
    <property type="protein sequence ID" value="MCH4822094.1"/>
    <property type="molecule type" value="Genomic_DNA"/>
</dbReference>
<evidence type="ECO:0000313" key="2">
    <source>
        <dbReference type="Proteomes" id="UP001139226"/>
    </source>
</evidence>
<evidence type="ECO:0000313" key="1">
    <source>
        <dbReference type="EMBL" id="MCH4822094.1"/>
    </source>
</evidence>
<keyword evidence="2" id="KW-1185">Reference proteome</keyword>
<comment type="caution">
    <text evidence="1">The sequence shown here is derived from an EMBL/GenBank/DDBJ whole genome shotgun (WGS) entry which is preliminary data.</text>
</comment>
<name>A0A9X1V107_9FLAO</name>
<sequence length="223" mass="27324">MRLPILFILFFISFLGYTQSKAYHFYNEEGRPISRKEFYKMRYNRDNFPLYLENDTARFGILYHYETYGKLNDSSYRYLKKYLGELKEVEIDSSDYLVINYLTTVPEEEQKRHKTRTSWNIFDRNYTGKLKRMDDVSHFWISSLEKQNLKYFYSDRIDWLTDKKGVIPELFFPFEFTYGYFVIINPEGEYYYYIGEYAKQFVWEKTEQMMYGEMSKKTNKIAP</sequence>
<dbReference type="Proteomes" id="UP001139226">
    <property type="component" value="Unassembled WGS sequence"/>
</dbReference>
<proteinExistence type="predicted"/>
<protein>
    <submittedName>
        <fullName evidence="1">Uncharacterized protein</fullName>
    </submittedName>
</protein>
<reference evidence="1" key="1">
    <citation type="submission" date="2022-03" db="EMBL/GenBank/DDBJ databases">
        <title>Gramella crocea sp. nov., isolated from activated sludge of a seafood processing plant.</title>
        <authorList>
            <person name="Zhang X."/>
        </authorList>
    </citation>
    <scope>NUCLEOTIDE SEQUENCE</scope>
    <source>
        <strain evidence="1">YJ019</strain>
    </source>
</reference>
<organism evidence="1 2">
    <name type="scientific">Christiangramia lutea</name>
    <dbReference type="NCBI Taxonomy" id="1607951"/>
    <lineage>
        <taxon>Bacteria</taxon>
        <taxon>Pseudomonadati</taxon>
        <taxon>Bacteroidota</taxon>
        <taxon>Flavobacteriia</taxon>
        <taxon>Flavobacteriales</taxon>
        <taxon>Flavobacteriaceae</taxon>
        <taxon>Christiangramia</taxon>
    </lineage>
</organism>
<dbReference type="AlphaFoldDB" id="A0A9X1V107"/>
<dbReference type="RefSeq" id="WP_240712211.1">
    <property type="nucleotide sequence ID" value="NZ_JAKVTV010000001.1"/>
</dbReference>